<dbReference type="OrthoDB" id="252257at2"/>
<evidence type="ECO:0000313" key="2">
    <source>
        <dbReference type="EMBL" id="SDJ11878.1"/>
    </source>
</evidence>
<dbReference type="InterPro" id="IPR001387">
    <property type="entry name" value="Cro/C1-type_HTH"/>
</dbReference>
<proteinExistence type="predicted"/>
<dbReference type="SUPFAM" id="SSF47413">
    <property type="entry name" value="lambda repressor-like DNA-binding domains"/>
    <property type="match status" value="1"/>
</dbReference>
<evidence type="ECO:0000313" key="3">
    <source>
        <dbReference type="Proteomes" id="UP000199225"/>
    </source>
</evidence>
<dbReference type="SMART" id="SM00530">
    <property type="entry name" value="HTH_XRE"/>
    <property type="match status" value="1"/>
</dbReference>
<dbReference type="EMBL" id="FNEV01000002">
    <property type="protein sequence ID" value="SDJ11878.1"/>
    <property type="molecule type" value="Genomic_DNA"/>
</dbReference>
<dbReference type="AlphaFoldDB" id="A0A1G8R4M0"/>
<dbReference type="Pfam" id="PF01381">
    <property type="entry name" value="HTH_3"/>
    <property type="match status" value="1"/>
</dbReference>
<dbReference type="PROSITE" id="PS50943">
    <property type="entry name" value="HTH_CROC1"/>
    <property type="match status" value="1"/>
</dbReference>
<dbReference type="Gene3D" id="1.25.40.10">
    <property type="entry name" value="Tetratricopeptide repeat domain"/>
    <property type="match status" value="1"/>
</dbReference>
<sequence>MGQGKILKNLRQKNKMSQEEIAKSIVSTSYLSRIENGKIDANEETMALLFERVGVDYFNQQSEDSTIQKLLREWEAPLLDNDKNCTRKTFEALEPLLSEMTPLPLQLEFHVKRIRYFLIHPDSEKARESVDFSEEFAEQLDSRLRFLFHKHIGNYYWMMTSDLGSSEYHFDKAMLEYSGVHFHELEKADLHFLYSLVLYSQKKESLCFYNAEEALRIFQSHYRPKQCMKVHIQLGICHSRVGDFPTCRSHYEKARGLAEFLEDSKHLGIIEHNFANMYVRMQDYERAIGHLKEALKQKEEKTESFAHSFVLLLEVHYEKNEYATCRELLSEYDTLMEDLPDRLTPVQEMKFFHHFLIFPKEEWEPFMEKTFFPQLEENRDSRKVMKYAKILADYYETKGFYKKASHYYRLALRNSEHVIGYR</sequence>
<dbReference type="STRING" id="86666.SAMN04490247_0819"/>
<protein>
    <submittedName>
        <fullName evidence="2">Tetratricopeptide repeat-containing protein</fullName>
    </submittedName>
</protein>
<dbReference type="CDD" id="cd00093">
    <property type="entry name" value="HTH_XRE"/>
    <property type="match status" value="1"/>
</dbReference>
<dbReference type="InterPro" id="IPR010982">
    <property type="entry name" value="Lambda_DNA-bd_dom_sf"/>
</dbReference>
<evidence type="ECO:0000259" key="1">
    <source>
        <dbReference type="PROSITE" id="PS50943"/>
    </source>
</evidence>
<gene>
    <name evidence="2" type="ORF">SAMN04490247_0819</name>
</gene>
<dbReference type="SUPFAM" id="SSF48452">
    <property type="entry name" value="TPR-like"/>
    <property type="match status" value="1"/>
</dbReference>
<dbReference type="GO" id="GO:0003677">
    <property type="term" value="F:DNA binding"/>
    <property type="evidence" value="ECO:0007669"/>
    <property type="project" value="InterPro"/>
</dbReference>
<dbReference type="Proteomes" id="UP000199225">
    <property type="component" value="Unassembled WGS sequence"/>
</dbReference>
<dbReference type="Gene3D" id="1.10.260.40">
    <property type="entry name" value="lambda repressor-like DNA-binding domains"/>
    <property type="match status" value="1"/>
</dbReference>
<name>A0A1G8R4M0_9BACI</name>
<dbReference type="RefSeq" id="WP_093192353.1">
    <property type="nucleotide sequence ID" value="NZ_FNEV01000002.1"/>
</dbReference>
<feature type="domain" description="HTH cro/C1-type" evidence="1">
    <location>
        <begin position="7"/>
        <end position="58"/>
    </location>
</feature>
<dbReference type="InterPro" id="IPR011990">
    <property type="entry name" value="TPR-like_helical_dom_sf"/>
</dbReference>
<keyword evidence="3" id="KW-1185">Reference proteome</keyword>
<dbReference type="SMART" id="SM00028">
    <property type="entry name" value="TPR"/>
    <property type="match status" value="3"/>
</dbReference>
<reference evidence="3" key="1">
    <citation type="submission" date="2016-10" db="EMBL/GenBank/DDBJ databases">
        <authorList>
            <person name="Varghese N."/>
            <person name="Submissions S."/>
        </authorList>
    </citation>
    <scope>NUCLEOTIDE SEQUENCE [LARGE SCALE GENOMIC DNA]</scope>
    <source>
        <strain evidence="3">DSM 4771</strain>
    </source>
</reference>
<organism evidence="2 3">
    <name type="scientific">Salimicrobium halophilum</name>
    <dbReference type="NCBI Taxonomy" id="86666"/>
    <lineage>
        <taxon>Bacteria</taxon>
        <taxon>Bacillati</taxon>
        <taxon>Bacillota</taxon>
        <taxon>Bacilli</taxon>
        <taxon>Bacillales</taxon>
        <taxon>Bacillaceae</taxon>
        <taxon>Salimicrobium</taxon>
    </lineage>
</organism>
<dbReference type="Pfam" id="PF13424">
    <property type="entry name" value="TPR_12"/>
    <property type="match status" value="1"/>
</dbReference>
<dbReference type="InterPro" id="IPR019734">
    <property type="entry name" value="TPR_rpt"/>
</dbReference>
<accession>A0A1G8R4M0</accession>